<proteinExistence type="predicted"/>
<keyword evidence="1" id="KW-1133">Transmembrane helix</keyword>
<reference evidence="2 3" key="1">
    <citation type="submission" date="2020-02" db="EMBL/GenBank/DDBJ databases">
        <title>Characterization of phylogenetic diversity of novel bifidobacterial species isolated in Czech ZOOs.</title>
        <authorList>
            <person name="Lugli G.A."/>
            <person name="Vera N.B."/>
            <person name="Ventura M."/>
        </authorList>
    </citation>
    <scope>NUCLEOTIDE SEQUENCE [LARGE SCALE GENOMIC DNA]</scope>
    <source>
        <strain evidence="2 3">DSM 109963</strain>
    </source>
</reference>
<sequence>NEMRKDLREVLVCAVLAVAIVLVVTIGVIIAGGMVRAARNPNVEYGRQTVKTGGTQWQCLTETVRGKTTIVGCETIKEEQ</sequence>
<keyword evidence="1" id="KW-0472">Membrane</keyword>
<accession>A0ABX1SYC0</accession>
<keyword evidence="1" id="KW-0812">Transmembrane</keyword>
<dbReference type="EMBL" id="JAAIIJ010000043">
    <property type="protein sequence ID" value="NMN02840.1"/>
    <property type="molecule type" value="Genomic_DNA"/>
</dbReference>
<evidence type="ECO:0000256" key="1">
    <source>
        <dbReference type="SAM" id="Phobius"/>
    </source>
</evidence>
<keyword evidence="3" id="KW-1185">Reference proteome</keyword>
<evidence type="ECO:0000313" key="2">
    <source>
        <dbReference type="EMBL" id="NMN02840.1"/>
    </source>
</evidence>
<organism evidence="2 3">
    <name type="scientific">Bifidobacterium panos</name>
    <dbReference type="NCBI Taxonomy" id="2675321"/>
    <lineage>
        <taxon>Bacteria</taxon>
        <taxon>Bacillati</taxon>
        <taxon>Actinomycetota</taxon>
        <taxon>Actinomycetes</taxon>
        <taxon>Bifidobacteriales</taxon>
        <taxon>Bifidobacteriaceae</taxon>
        <taxon>Bifidobacterium</taxon>
    </lineage>
</organism>
<protein>
    <recommendedName>
        <fullName evidence="4">Tight junction protein ZO-3</fullName>
    </recommendedName>
</protein>
<evidence type="ECO:0000313" key="3">
    <source>
        <dbReference type="Proteomes" id="UP000553756"/>
    </source>
</evidence>
<feature type="non-terminal residue" evidence="2">
    <location>
        <position position="1"/>
    </location>
</feature>
<feature type="transmembrane region" description="Helical" evidence="1">
    <location>
        <begin position="12"/>
        <end position="35"/>
    </location>
</feature>
<comment type="caution">
    <text evidence="2">The sequence shown here is derived from an EMBL/GenBank/DDBJ whole genome shotgun (WGS) entry which is preliminary data.</text>
</comment>
<name>A0ABX1SYC0_9BIFI</name>
<gene>
    <name evidence="2" type="ORF">G1C94_1462</name>
</gene>
<evidence type="ECO:0008006" key="4">
    <source>
        <dbReference type="Google" id="ProtNLM"/>
    </source>
</evidence>
<dbReference type="Proteomes" id="UP000553756">
    <property type="component" value="Unassembled WGS sequence"/>
</dbReference>
<dbReference type="RefSeq" id="WP_172147251.1">
    <property type="nucleotide sequence ID" value="NZ_JAAIIJ010000043.1"/>
</dbReference>